<feature type="domain" description="Peptidase M28" evidence="3">
    <location>
        <begin position="37"/>
        <end position="146"/>
    </location>
</feature>
<dbReference type="SUPFAM" id="SSF53187">
    <property type="entry name" value="Zn-dependent exopeptidases"/>
    <property type="match status" value="1"/>
</dbReference>
<comment type="similarity">
    <text evidence="2">Belongs to the peptidase M28 family. M28B subfamily.</text>
</comment>
<dbReference type="GO" id="GO:0008235">
    <property type="term" value="F:metalloexopeptidase activity"/>
    <property type="evidence" value="ECO:0007669"/>
    <property type="project" value="InterPro"/>
</dbReference>
<comment type="caution">
    <text evidence="4">The sequence shown here is derived from an EMBL/GenBank/DDBJ whole genome shotgun (WGS) entry which is preliminary data.</text>
</comment>
<proteinExistence type="inferred from homology"/>
<dbReference type="AlphaFoldDB" id="A0A443RY15"/>
<dbReference type="InterPro" id="IPR045175">
    <property type="entry name" value="M28_fam"/>
</dbReference>
<accession>A0A443RY15</accession>
<dbReference type="PANTHER" id="PTHR12147:SF26">
    <property type="entry name" value="PEPTIDASE M28 DOMAIN-CONTAINING PROTEIN"/>
    <property type="match status" value="1"/>
</dbReference>
<dbReference type="OrthoDB" id="2214at2759"/>
<comment type="cofactor">
    <cofactor evidence="1">
        <name>Zn(2+)</name>
        <dbReference type="ChEBI" id="CHEBI:29105"/>
    </cofactor>
</comment>
<name>A0A443RY15_9ACAR</name>
<dbReference type="EMBL" id="NCKV01018811">
    <property type="protein sequence ID" value="RWS20262.1"/>
    <property type="molecule type" value="Genomic_DNA"/>
</dbReference>
<keyword evidence="5" id="KW-1185">Reference proteome</keyword>
<dbReference type="PANTHER" id="PTHR12147">
    <property type="entry name" value="METALLOPEPTIDASE M28 FAMILY MEMBER"/>
    <property type="match status" value="1"/>
</dbReference>
<evidence type="ECO:0000259" key="3">
    <source>
        <dbReference type="Pfam" id="PF04389"/>
    </source>
</evidence>
<dbReference type="InterPro" id="IPR007484">
    <property type="entry name" value="Peptidase_M28"/>
</dbReference>
<dbReference type="Pfam" id="PF04389">
    <property type="entry name" value="Peptidase_M28"/>
    <property type="match status" value="1"/>
</dbReference>
<dbReference type="VEuPathDB" id="VectorBase:LDEU011778"/>
<evidence type="ECO:0000256" key="2">
    <source>
        <dbReference type="ARBA" id="ARBA00005634"/>
    </source>
</evidence>
<gene>
    <name evidence="4" type="ORF">B4U80_07411</name>
</gene>
<reference evidence="4 5" key="1">
    <citation type="journal article" date="2018" name="Gigascience">
        <title>Genomes of trombidid mites reveal novel predicted allergens and laterally-transferred genes associated with secondary metabolism.</title>
        <authorList>
            <person name="Dong X."/>
            <person name="Chaisiri K."/>
            <person name="Xia D."/>
            <person name="Armstrong S.D."/>
            <person name="Fang Y."/>
            <person name="Donnelly M.J."/>
            <person name="Kadowaki T."/>
            <person name="McGarry J.W."/>
            <person name="Darby A.C."/>
            <person name="Makepeace B.L."/>
        </authorList>
    </citation>
    <scope>NUCLEOTIDE SEQUENCE [LARGE SCALE GENOMIC DNA]</scope>
    <source>
        <strain evidence="4">UoL-UT</strain>
    </source>
</reference>
<dbReference type="Gene3D" id="3.40.630.10">
    <property type="entry name" value="Zn peptidases"/>
    <property type="match status" value="1"/>
</dbReference>
<feature type="non-terminal residue" evidence="4">
    <location>
        <position position="249"/>
    </location>
</feature>
<evidence type="ECO:0000313" key="5">
    <source>
        <dbReference type="Proteomes" id="UP000288716"/>
    </source>
</evidence>
<dbReference type="Proteomes" id="UP000288716">
    <property type="component" value="Unassembled WGS sequence"/>
</dbReference>
<evidence type="ECO:0000256" key="1">
    <source>
        <dbReference type="ARBA" id="ARBA00001947"/>
    </source>
</evidence>
<sequence>MVEIFKLYCDDIITQSFKMNVLEETFEGINLIGIKHGKHRGTSSDKLIIVAAHYDTVKESPGVEDNGSGVSAMLELLRVFSSRVNYSSNTVMFVAFDLEEEGCIGSFAFVKDFLLKEIENIKFFGAVVLDMIMIFNNEPQSQLFPDDIEKNNLPTIKIIERDGFKGNFLSVIKRPKLDDFLWEKLKKSWSQIADKKYKLYSFDAPFSSNVKDEVIAKNENFIRSDHATFWLYERILKSRSMPAIFVSDT</sequence>
<protein>
    <recommendedName>
        <fullName evidence="3">Peptidase M28 domain-containing protein</fullName>
    </recommendedName>
</protein>
<evidence type="ECO:0000313" key="4">
    <source>
        <dbReference type="EMBL" id="RWS20262.1"/>
    </source>
</evidence>
<dbReference type="STRING" id="299467.A0A443RY15"/>
<dbReference type="GO" id="GO:0006508">
    <property type="term" value="P:proteolysis"/>
    <property type="evidence" value="ECO:0007669"/>
    <property type="project" value="InterPro"/>
</dbReference>
<organism evidence="4 5">
    <name type="scientific">Leptotrombidium deliense</name>
    <dbReference type="NCBI Taxonomy" id="299467"/>
    <lineage>
        <taxon>Eukaryota</taxon>
        <taxon>Metazoa</taxon>
        <taxon>Ecdysozoa</taxon>
        <taxon>Arthropoda</taxon>
        <taxon>Chelicerata</taxon>
        <taxon>Arachnida</taxon>
        <taxon>Acari</taxon>
        <taxon>Acariformes</taxon>
        <taxon>Trombidiformes</taxon>
        <taxon>Prostigmata</taxon>
        <taxon>Anystina</taxon>
        <taxon>Parasitengona</taxon>
        <taxon>Trombiculoidea</taxon>
        <taxon>Trombiculidae</taxon>
        <taxon>Leptotrombidium</taxon>
    </lineage>
</organism>